<dbReference type="AlphaFoldDB" id="A5E5A5"/>
<keyword evidence="3" id="KW-0507">mRNA processing</keyword>
<dbReference type="EMBL" id="CH981530">
    <property type="protein sequence ID" value="EDK46613.1"/>
    <property type="molecule type" value="Genomic_DNA"/>
</dbReference>
<dbReference type="HOGENOM" id="CLU_085411_0_0_1"/>
<evidence type="ECO:0000256" key="1">
    <source>
        <dbReference type="ARBA" id="ARBA00010197"/>
    </source>
</evidence>
<dbReference type="InParanoid" id="A5E5A5"/>
<reference evidence="5 6" key="1">
    <citation type="journal article" date="2009" name="Nature">
        <title>Evolution of pathogenicity and sexual reproduction in eight Candida genomes.</title>
        <authorList>
            <person name="Butler G."/>
            <person name="Rasmussen M.D."/>
            <person name="Lin M.F."/>
            <person name="Santos M.A."/>
            <person name="Sakthikumar S."/>
            <person name="Munro C.A."/>
            <person name="Rheinbay E."/>
            <person name="Grabherr M."/>
            <person name="Forche A."/>
            <person name="Reedy J.L."/>
            <person name="Agrafioti I."/>
            <person name="Arnaud M.B."/>
            <person name="Bates S."/>
            <person name="Brown A.J."/>
            <person name="Brunke S."/>
            <person name="Costanzo M.C."/>
            <person name="Fitzpatrick D.A."/>
            <person name="de Groot P.W."/>
            <person name="Harris D."/>
            <person name="Hoyer L.L."/>
            <person name="Hube B."/>
            <person name="Klis F.M."/>
            <person name="Kodira C."/>
            <person name="Lennard N."/>
            <person name="Logue M.E."/>
            <person name="Martin R."/>
            <person name="Neiman A.M."/>
            <person name="Nikolaou E."/>
            <person name="Quail M.A."/>
            <person name="Quinn J."/>
            <person name="Santos M.C."/>
            <person name="Schmitzberger F.F."/>
            <person name="Sherlock G."/>
            <person name="Shah P."/>
            <person name="Silverstein K.A."/>
            <person name="Skrzypek M.S."/>
            <person name="Soll D."/>
            <person name="Staggs R."/>
            <person name="Stansfield I."/>
            <person name="Stumpf M.P."/>
            <person name="Sudbery P.E."/>
            <person name="Srikantha T."/>
            <person name="Zeng Q."/>
            <person name="Berman J."/>
            <person name="Berriman M."/>
            <person name="Heitman J."/>
            <person name="Gow N.A."/>
            <person name="Lorenz M.C."/>
            <person name="Birren B.W."/>
            <person name="Kellis M."/>
            <person name="Cuomo C.A."/>
        </authorList>
    </citation>
    <scope>NUCLEOTIDE SEQUENCE [LARGE SCALE GENOMIC DNA]</scope>
    <source>
        <strain evidence="6">ATCC 11503 / BCRC 21390 / CBS 2605 / JCM 1781 / NBRC 1676 / NRRL YB-4239</strain>
    </source>
</reference>
<protein>
    <recommendedName>
        <fullName evidence="2 3">Pre-mRNA-processing protein 45</fullName>
    </recommendedName>
</protein>
<accession>A5E5A5</accession>
<dbReference type="InterPro" id="IPR004015">
    <property type="entry name" value="SKI-int_prot_SKIP_SNW-dom"/>
</dbReference>
<dbReference type="KEGG" id="lel:PVL30_005527"/>
<dbReference type="VEuPathDB" id="FungiDB:LELG_04794"/>
<keyword evidence="3" id="KW-0508">mRNA splicing</keyword>
<comment type="function">
    <text evidence="3">Involved in pre-mRNA splicing.</text>
</comment>
<dbReference type="OrthoDB" id="666364at2759"/>
<comment type="subunit">
    <text evidence="3">Associated with the spliceosome.</text>
</comment>
<dbReference type="InterPro" id="IPR017862">
    <property type="entry name" value="SKI-int_prot_SKIP"/>
</dbReference>
<keyword evidence="3" id="KW-0539">Nucleus</keyword>
<dbReference type="Pfam" id="PF02731">
    <property type="entry name" value="SKIP_SNW"/>
    <property type="match status" value="1"/>
</dbReference>
<dbReference type="eggNOG" id="KOG2441">
    <property type="taxonomic scope" value="Eukaryota"/>
</dbReference>
<comment type="subcellular location">
    <subcellularLocation>
        <location evidence="3">Nucleus</location>
    </subcellularLocation>
</comment>
<dbReference type="STRING" id="379508.A5E5A5"/>
<dbReference type="GO" id="GO:0005681">
    <property type="term" value="C:spliceosomal complex"/>
    <property type="evidence" value="ECO:0007669"/>
    <property type="project" value="UniProtKB-UniRule"/>
</dbReference>
<name>A5E5A5_LODEL</name>
<feature type="domain" description="SKI-interacting protein SKIP SNW" evidence="4">
    <location>
        <begin position="145"/>
        <end position="296"/>
    </location>
</feature>
<evidence type="ECO:0000256" key="3">
    <source>
        <dbReference type="RuleBase" id="RU367140"/>
    </source>
</evidence>
<evidence type="ECO:0000313" key="5">
    <source>
        <dbReference type="EMBL" id="EDK46613.1"/>
    </source>
</evidence>
<keyword evidence="6" id="KW-1185">Reference proteome</keyword>
<evidence type="ECO:0000259" key="4">
    <source>
        <dbReference type="Pfam" id="PF02731"/>
    </source>
</evidence>
<evidence type="ECO:0000313" key="6">
    <source>
        <dbReference type="Proteomes" id="UP000001996"/>
    </source>
</evidence>
<gene>
    <name evidence="5" type="ORF">LELG_04794</name>
</gene>
<dbReference type="OMA" id="HHFPRYT"/>
<dbReference type="GeneID" id="5231139"/>
<dbReference type="Proteomes" id="UP000001996">
    <property type="component" value="Unassembled WGS sequence"/>
</dbReference>
<evidence type="ECO:0000256" key="2">
    <source>
        <dbReference type="ARBA" id="ARBA00022160"/>
    </source>
</evidence>
<proteinExistence type="inferred from homology"/>
<comment type="similarity">
    <text evidence="1 3">Belongs to the SNW family.</text>
</comment>
<organism evidence="5 6">
    <name type="scientific">Lodderomyces elongisporus (strain ATCC 11503 / CBS 2605 / JCM 1781 / NBRC 1676 / NRRL YB-4239)</name>
    <name type="common">Yeast</name>
    <name type="synonym">Saccharomyces elongisporus</name>
    <dbReference type="NCBI Taxonomy" id="379508"/>
    <lineage>
        <taxon>Eukaryota</taxon>
        <taxon>Fungi</taxon>
        <taxon>Dikarya</taxon>
        <taxon>Ascomycota</taxon>
        <taxon>Saccharomycotina</taxon>
        <taxon>Pichiomycetes</taxon>
        <taxon>Debaryomycetaceae</taxon>
        <taxon>Candida/Lodderomyces clade</taxon>
        <taxon>Lodderomyces</taxon>
    </lineage>
</organism>
<dbReference type="PANTHER" id="PTHR12096">
    <property type="entry name" value="NUCLEAR PROTEIN SKIP-RELATED"/>
    <property type="match status" value="1"/>
</dbReference>
<dbReference type="GO" id="GO:0000398">
    <property type="term" value="P:mRNA splicing, via spliceosome"/>
    <property type="evidence" value="ECO:0007669"/>
    <property type="project" value="InterPro"/>
</dbReference>
<keyword evidence="3" id="KW-0747">Spliceosome</keyword>
<sequence length="297" mass="33172">MTSTPLLLSSLLPRPRNALYLDPLILLSEIANTQPVISNTKTSSNATSIVAASKIPADKVLTISSITETEHDTYESTIPLKQRFPNLIHHFPRPEPDLDAINKTKLIFQELLDKQLGLAEENGNQGTLSLPRPGVVVSKRGGTYAADPMLPPKLVKLAKNKHQRPENPPAPILKLVQNSSGSGPSPVVAGKLSKEERAKWEIPAAISNWKNNNGFTIGLEKRMIGKKRGLDQDEPLQDTINIDKFAALSSALLSADAQAREDIRRRNEERMECDRLEQMKREERIREIANRSKRRRY</sequence>